<protein>
    <submittedName>
        <fullName evidence="1">Uncharacterized protein</fullName>
    </submittedName>
</protein>
<accession>A0A0D0DZK7</accession>
<organism evidence="1 2">
    <name type="scientific">Paxillus rubicundulus Ve08.2h10</name>
    <dbReference type="NCBI Taxonomy" id="930991"/>
    <lineage>
        <taxon>Eukaryota</taxon>
        <taxon>Fungi</taxon>
        <taxon>Dikarya</taxon>
        <taxon>Basidiomycota</taxon>
        <taxon>Agaricomycotina</taxon>
        <taxon>Agaricomycetes</taxon>
        <taxon>Agaricomycetidae</taxon>
        <taxon>Boletales</taxon>
        <taxon>Paxilineae</taxon>
        <taxon>Paxillaceae</taxon>
        <taxon>Paxillus</taxon>
    </lineage>
</organism>
<keyword evidence="2" id="KW-1185">Reference proteome</keyword>
<dbReference type="AlphaFoldDB" id="A0A0D0DZK7"/>
<sequence>MSRLTKFQVRSPSPSRHCHFINPLNLGASHKTTISPVTGYKSSFVVRLRSTTRDEGDATCEAAVGMRTVPRDTGVERTIFVIHERVYVYPALDHFRLNVEDEDENSQIEFLSGLKASPTSTPSFH</sequence>
<dbReference type="Proteomes" id="UP000054538">
    <property type="component" value="Unassembled WGS sequence"/>
</dbReference>
<reference evidence="1 2" key="1">
    <citation type="submission" date="2014-04" db="EMBL/GenBank/DDBJ databases">
        <authorList>
            <consortium name="DOE Joint Genome Institute"/>
            <person name="Kuo A."/>
            <person name="Kohler A."/>
            <person name="Jargeat P."/>
            <person name="Nagy L.G."/>
            <person name="Floudas D."/>
            <person name="Copeland A."/>
            <person name="Barry K.W."/>
            <person name="Cichocki N."/>
            <person name="Veneault-Fourrey C."/>
            <person name="LaButti K."/>
            <person name="Lindquist E.A."/>
            <person name="Lipzen A."/>
            <person name="Lundell T."/>
            <person name="Morin E."/>
            <person name="Murat C."/>
            <person name="Sun H."/>
            <person name="Tunlid A."/>
            <person name="Henrissat B."/>
            <person name="Grigoriev I.V."/>
            <person name="Hibbett D.S."/>
            <person name="Martin F."/>
            <person name="Nordberg H.P."/>
            <person name="Cantor M.N."/>
            <person name="Hua S.X."/>
        </authorList>
    </citation>
    <scope>NUCLEOTIDE SEQUENCE [LARGE SCALE GENOMIC DNA]</scope>
    <source>
        <strain evidence="1 2">Ve08.2h10</strain>
    </source>
</reference>
<proteinExistence type="predicted"/>
<dbReference type="EMBL" id="KN825263">
    <property type="protein sequence ID" value="KIK92594.1"/>
    <property type="molecule type" value="Genomic_DNA"/>
</dbReference>
<evidence type="ECO:0000313" key="2">
    <source>
        <dbReference type="Proteomes" id="UP000054538"/>
    </source>
</evidence>
<dbReference type="InParanoid" id="A0A0D0DZK7"/>
<name>A0A0D0DZK7_9AGAM</name>
<dbReference type="HOGENOM" id="CLU_1993358_0_0_1"/>
<reference evidence="2" key="2">
    <citation type="submission" date="2015-01" db="EMBL/GenBank/DDBJ databases">
        <title>Evolutionary Origins and Diversification of the Mycorrhizal Mutualists.</title>
        <authorList>
            <consortium name="DOE Joint Genome Institute"/>
            <consortium name="Mycorrhizal Genomics Consortium"/>
            <person name="Kohler A."/>
            <person name="Kuo A."/>
            <person name="Nagy L.G."/>
            <person name="Floudas D."/>
            <person name="Copeland A."/>
            <person name="Barry K.W."/>
            <person name="Cichocki N."/>
            <person name="Veneault-Fourrey C."/>
            <person name="LaButti K."/>
            <person name="Lindquist E.A."/>
            <person name="Lipzen A."/>
            <person name="Lundell T."/>
            <person name="Morin E."/>
            <person name="Murat C."/>
            <person name="Riley R."/>
            <person name="Ohm R."/>
            <person name="Sun H."/>
            <person name="Tunlid A."/>
            <person name="Henrissat B."/>
            <person name="Grigoriev I.V."/>
            <person name="Hibbett D.S."/>
            <person name="Martin F."/>
        </authorList>
    </citation>
    <scope>NUCLEOTIDE SEQUENCE [LARGE SCALE GENOMIC DNA]</scope>
    <source>
        <strain evidence="2">Ve08.2h10</strain>
    </source>
</reference>
<gene>
    <name evidence="1" type="ORF">PAXRUDRAFT_565554</name>
</gene>
<evidence type="ECO:0000313" key="1">
    <source>
        <dbReference type="EMBL" id="KIK92594.1"/>
    </source>
</evidence>